<dbReference type="AlphaFoldDB" id="A0A1S8A964"/>
<gene>
    <name evidence="1" type="ORF">SAMD00023353_3900500</name>
</gene>
<reference evidence="1" key="1">
    <citation type="submission" date="2016-03" db="EMBL/GenBank/DDBJ databases">
        <title>Draft genome sequence of Rosellinia necatrix.</title>
        <authorList>
            <person name="Kanematsu S."/>
        </authorList>
    </citation>
    <scope>NUCLEOTIDE SEQUENCE [LARGE SCALE GENOMIC DNA]</scope>
    <source>
        <strain evidence="1">W97</strain>
    </source>
</reference>
<evidence type="ECO:0000313" key="1">
    <source>
        <dbReference type="EMBL" id="GAW26597.1"/>
    </source>
</evidence>
<dbReference type="Proteomes" id="UP000054516">
    <property type="component" value="Unassembled WGS sequence"/>
</dbReference>
<accession>A0A1S8A964</accession>
<dbReference type="EMBL" id="DF977484">
    <property type="protein sequence ID" value="GAW26597.1"/>
    <property type="molecule type" value="Genomic_DNA"/>
</dbReference>
<sequence>MIFNLTTSVQTRLWQHLIALVSRELMSHFVSDSHTSDFSVGEFMMFADLANMTKNIKETLSNQIRSSAPGDNKWAEIWPGEAFYEETY</sequence>
<protein>
    <submittedName>
        <fullName evidence="1">Uncharacterized protein</fullName>
    </submittedName>
</protein>
<keyword evidence="2" id="KW-1185">Reference proteome</keyword>
<organism evidence="1">
    <name type="scientific">Rosellinia necatrix</name>
    <name type="common">White root-rot fungus</name>
    <dbReference type="NCBI Taxonomy" id="77044"/>
    <lineage>
        <taxon>Eukaryota</taxon>
        <taxon>Fungi</taxon>
        <taxon>Dikarya</taxon>
        <taxon>Ascomycota</taxon>
        <taxon>Pezizomycotina</taxon>
        <taxon>Sordariomycetes</taxon>
        <taxon>Xylariomycetidae</taxon>
        <taxon>Xylariales</taxon>
        <taxon>Xylariaceae</taxon>
        <taxon>Rosellinia</taxon>
    </lineage>
</organism>
<dbReference type="OrthoDB" id="5376804at2759"/>
<name>A0A1S8A964_ROSNE</name>
<evidence type="ECO:0000313" key="2">
    <source>
        <dbReference type="Proteomes" id="UP000054516"/>
    </source>
</evidence>
<dbReference type="STRING" id="77044.A0A1S8A964"/>
<proteinExistence type="predicted"/>